<dbReference type="PROSITE" id="PS50088">
    <property type="entry name" value="ANK_REPEAT"/>
    <property type="match status" value="3"/>
</dbReference>
<dbReference type="Gene3D" id="1.25.40.20">
    <property type="entry name" value="Ankyrin repeat-containing domain"/>
    <property type="match status" value="1"/>
</dbReference>
<name>A0A6A6XAN5_9PLEO</name>
<keyword evidence="1" id="KW-0677">Repeat</keyword>
<reference evidence="4" key="1">
    <citation type="journal article" date="2020" name="Stud. Mycol.">
        <title>101 Dothideomycetes genomes: a test case for predicting lifestyles and emergence of pathogens.</title>
        <authorList>
            <person name="Haridas S."/>
            <person name="Albert R."/>
            <person name="Binder M."/>
            <person name="Bloem J."/>
            <person name="Labutti K."/>
            <person name="Salamov A."/>
            <person name="Andreopoulos B."/>
            <person name="Baker S."/>
            <person name="Barry K."/>
            <person name="Bills G."/>
            <person name="Bluhm B."/>
            <person name="Cannon C."/>
            <person name="Castanera R."/>
            <person name="Culley D."/>
            <person name="Daum C."/>
            <person name="Ezra D."/>
            <person name="Gonzalez J."/>
            <person name="Henrissat B."/>
            <person name="Kuo A."/>
            <person name="Liang C."/>
            <person name="Lipzen A."/>
            <person name="Lutzoni F."/>
            <person name="Magnuson J."/>
            <person name="Mondo S."/>
            <person name="Nolan M."/>
            <person name="Ohm R."/>
            <person name="Pangilinan J."/>
            <person name="Park H.-J."/>
            <person name="Ramirez L."/>
            <person name="Alfaro M."/>
            <person name="Sun H."/>
            <person name="Tritt A."/>
            <person name="Yoshinaga Y."/>
            <person name="Zwiers L.-H."/>
            <person name="Turgeon B."/>
            <person name="Goodwin S."/>
            <person name="Spatafora J."/>
            <person name="Crous P."/>
            <person name="Grigoriev I."/>
        </authorList>
    </citation>
    <scope>NUCLEOTIDE SEQUENCE</scope>
    <source>
        <strain evidence="4">CBS 109.77</strain>
    </source>
</reference>
<evidence type="ECO:0000313" key="5">
    <source>
        <dbReference type="Proteomes" id="UP000799757"/>
    </source>
</evidence>
<organism evidence="4 5">
    <name type="scientific">Melanomma pulvis-pyrius CBS 109.77</name>
    <dbReference type="NCBI Taxonomy" id="1314802"/>
    <lineage>
        <taxon>Eukaryota</taxon>
        <taxon>Fungi</taxon>
        <taxon>Dikarya</taxon>
        <taxon>Ascomycota</taxon>
        <taxon>Pezizomycotina</taxon>
        <taxon>Dothideomycetes</taxon>
        <taxon>Pleosporomycetidae</taxon>
        <taxon>Pleosporales</taxon>
        <taxon>Melanommataceae</taxon>
        <taxon>Melanomma</taxon>
    </lineage>
</organism>
<dbReference type="SMART" id="SM00248">
    <property type="entry name" value="ANK"/>
    <property type="match status" value="6"/>
</dbReference>
<dbReference type="SUPFAM" id="SSF48403">
    <property type="entry name" value="Ankyrin repeat"/>
    <property type="match status" value="1"/>
</dbReference>
<accession>A0A6A6XAN5</accession>
<dbReference type="InterPro" id="IPR002110">
    <property type="entry name" value="Ankyrin_rpt"/>
</dbReference>
<dbReference type="PROSITE" id="PS50297">
    <property type="entry name" value="ANK_REP_REGION"/>
    <property type="match status" value="3"/>
</dbReference>
<keyword evidence="2 3" id="KW-0040">ANK repeat</keyword>
<feature type="repeat" description="ANK" evidence="3">
    <location>
        <begin position="142"/>
        <end position="174"/>
    </location>
</feature>
<evidence type="ECO:0000313" key="4">
    <source>
        <dbReference type="EMBL" id="KAF2793321.1"/>
    </source>
</evidence>
<dbReference type="AlphaFoldDB" id="A0A6A6XAN5"/>
<dbReference type="EMBL" id="MU001932">
    <property type="protein sequence ID" value="KAF2793321.1"/>
    <property type="molecule type" value="Genomic_DNA"/>
</dbReference>
<feature type="repeat" description="ANK" evidence="3">
    <location>
        <begin position="73"/>
        <end position="106"/>
    </location>
</feature>
<evidence type="ECO:0000256" key="2">
    <source>
        <dbReference type="ARBA" id="ARBA00023043"/>
    </source>
</evidence>
<dbReference type="Proteomes" id="UP000799757">
    <property type="component" value="Unassembled WGS sequence"/>
</dbReference>
<proteinExistence type="predicted"/>
<keyword evidence="5" id="KW-1185">Reference proteome</keyword>
<feature type="repeat" description="ANK" evidence="3">
    <location>
        <begin position="175"/>
        <end position="207"/>
    </location>
</feature>
<protein>
    <submittedName>
        <fullName evidence="4">Ankyrin repeat domain-containing protein</fullName>
    </submittedName>
</protein>
<dbReference type="InterPro" id="IPR036770">
    <property type="entry name" value="Ankyrin_rpt-contain_sf"/>
</dbReference>
<gene>
    <name evidence="4" type="ORF">K505DRAFT_42036</name>
</gene>
<sequence length="237" mass="25760">MEMPKSKYAIHEACREGGTSRVESLLAANPTLSQLHDEDSRLPLHWAVSYNHLPIVQLLSQTKTFDVDAPDGSGWTPLMMACSRKDAEGIVDLLLRKDADVNAKNNNGQTALHFCASKSALDIARTLLAQSPPASARIKDKRGQLPLHRAAAVGSVPMMRILLDAKSPLNATDIDGMTALHHAICEGHGDAALLLLTQGADFEKEDRDGRRALDLVPDVKTRSFIVQAAEREGIDLE</sequence>
<dbReference type="OrthoDB" id="539213at2759"/>
<evidence type="ECO:0000256" key="1">
    <source>
        <dbReference type="ARBA" id="ARBA00022737"/>
    </source>
</evidence>
<evidence type="ECO:0000256" key="3">
    <source>
        <dbReference type="PROSITE-ProRule" id="PRU00023"/>
    </source>
</evidence>
<dbReference type="Pfam" id="PF12796">
    <property type="entry name" value="Ank_2"/>
    <property type="match status" value="2"/>
</dbReference>
<dbReference type="PANTHER" id="PTHR24171">
    <property type="entry name" value="ANKYRIN REPEAT DOMAIN-CONTAINING PROTEIN 39-RELATED"/>
    <property type="match status" value="1"/>
</dbReference>